<sequence>MAILSDYEEEDNKKPTPSAAERRVFHAAQRRVFNAALISSDPLGFLKKVFQIVAGESDLFKSDFLVNDVNAVVMMVRLTAGQSGNGGCDGGRRWCSRRDLERRWRDGSANAGSSMAAFKSAGVAQRKIANFRNVSVSLPAKLPGMLNVHSHPVRSFSSLGIKAQVATIKSDCMCIVPERRRWLGVGRWPIGFTVVVEASGNCEVGFA</sequence>
<feature type="compositionally biased region" description="Acidic residues" evidence="1">
    <location>
        <begin position="1"/>
        <end position="10"/>
    </location>
</feature>
<evidence type="ECO:0000313" key="2">
    <source>
        <dbReference type="EMBL" id="KAL3632398.1"/>
    </source>
</evidence>
<proteinExistence type="predicted"/>
<protein>
    <submittedName>
        <fullName evidence="2">Uncharacterized protein</fullName>
    </submittedName>
</protein>
<evidence type="ECO:0000256" key="1">
    <source>
        <dbReference type="SAM" id="MobiDB-lite"/>
    </source>
</evidence>
<comment type="caution">
    <text evidence="2">The sequence shown here is derived from an EMBL/GenBank/DDBJ whole genome shotgun (WGS) entry which is preliminary data.</text>
</comment>
<name>A0ABD3CQZ7_9LAMI</name>
<dbReference type="AlphaFoldDB" id="A0ABD3CQZ7"/>
<dbReference type="Proteomes" id="UP001632038">
    <property type="component" value="Unassembled WGS sequence"/>
</dbReference>
<keyword evidence="3" id="KW-1185">Reference proteome</keyword>
<feature type="region of interest" description="Disordered" evidence="1">
    <location>
        <begin position="1"/>
        <end position="20"/>
    </location>
</feature>
<organism evidence="2 3">
    <name type="scientific">Castilleja foliolosa</name>
    <dbReference type="NCBI Taxonomy" id="1961234"/>
    <lineage>
        <taxon>Eukaryota</taxon>
        <taxon>Viridiplantae</taxon>
        <taxon>Streptophyta</taxon>
        <taxon>Embryophyta</taxon>
        <taxon>Tracheophyta</taxon>
        <taxon>Spermatophyta</taxon>
        <taxon>Magnoliopsida</taxon>
        <taxon>eudicotyledons</taxon>
        <taxon>Gunneridae</taxon>
        <taxon>Pentapetalae</taxon>
        <taxon>asterids</taxon>
        <taxon>lamiids</taxon>
        <taxon>Lamiales</taxon>
        <taxon>Orobanchaceae</taxon>
        <taxon>Pedicularideae</taxon>
        <taxon>Castillejinae</taxon>
        <taxon>Castilleja</taxon>
    </lineage>
</organism>
<dbReference type="EMBL" id="JAVIJP010000032">
    <property type="protein sequence ID" value="KAL3632398.1"/>
    <property type="molecule type" value="Genomic_DNA"/>
</dbReference>
<evidence type="ECO:0000313" key="3">
    <source>
        <dbReference type="Proteomes" id="UP001632038"/>
    </source>
</evidence>
<gene>
    <name evidence="2" type="ORF">CASFOL_025382</name>
</gene>
<accession>A0ABD3CQZ7</accession>
<reference evidence="3" key="1">
    <citation type="journal article" date="2024" name="IScience">
        <title>Strigolactones Initiate the Formation of Haustorium-like Structures in Castilleja.</title>
        <authorList>
            <person name="Buerger M."/>
            <person name="Peterson D."/>
            <person name="Chory J."/>
        </authorList>
    </citation>
    <scope>NUCLEOTIDE SEQUENCE [LARGE SCALE GENOMIC DNA]</scope>
</reference>